<evidence type="ECO:0000259" key="2">
    <source>
        <dbReference type="Pfam" id="PF17667"/>
    </source>
</evidence>
<dbReference type="Proteomes" id="UP001221142">
    <property type="component" value="Unassembled WGS sequence"/>
</dbReference>
<comment type="caution">
    <text evidence="3">The sequence shown here is derived from an EMBL/GenBank/DDBJ whole genome shotgun (WGS) entry which is preliminary data.</text>
</comment>
<gene>
    <name evidence="3" type="ORF">FB45DRAFT_900183</name>
</gene>
<dbReference type="Pfam" id="PF17667">
    <property type="entry name" value="Pkinase_fungal"/>
    <property type="match status" value="1"/>
</dbReference>
<name>A0AAD7C7Q6_9AGAR</name>
<dbReference type="InterPro" id="IPR011009">
    <property type="entry name" value="Kinase-like_dom_sf"/>
</dbReference>
<dbReference type="PANTHER" id="PTHR38248:SF2">
    <property type="entry name" value="FUNK1 11"/>
    <property type="match status" value="1"/>
</dbReference>
<dbReference type="GO" id="GO:0004672">
    <property type="term" value="F:protein kinase activity"/>
    <property type="evidence" value="ECO:0007669"/>
    <property type="project" value="InterPro"/>
</dbReference>
<protein>
    <recommendedName>
        <fullName evidence="2">Fungal-type protein kinase domain-containing protein</fullName>
    </recommendedName>
</protein>
<dbReference type="InterPro" id="IPR008266">
    <property type="entry name" value="Tyr_kinase_AS"/>
</dbReference>
<dbReference type="Gene3D" id="1.10.510.10">
    <property type="entry name" value="Transferase(Phosphotransferase) domain 1"/>
    <property type="match status" value="1"/>
</dbReference>
<evidence type="ECO:0000313" key="4">
    <source>
        <dbReference type="Proteomes" id="UP001221142"/>
    </source>
</evidence>
<sequence length="807" mass="91110">MKMLFQHFTGQKDVSDFLADMGSFQQTELDILIADALPELQTAAKRLKKAKKEPGMTEPSIDYLEAIVSDFPDETRPIFDDTHATPFDSVDKQQHYTKPDIAGTRPGAAKPQKWGWADAGTVIELKHKTEIFNEDGTINEDNIDSVNALIQLAKSARSLLMASGSCHVYIATLVHHYARIFRFDRSSFCVTKRFDLTKDFVSFPTFLWRLYNPENKDTCTRMYGGDDTISTIAADDKDKARMFEALKRNPGYSHLNFAEATKDSLWIRAVRFVEREGAAREFEVVRCFTFGGILSISDGLFSRATRVYRVVLEEDAEKAEPPIYALKDAWPQRCRRPEVHFYDFIAEYVRRERGKKGNEKLGSFFDSFAQCHGSIDLSDLPPLSPAETQKLRHDPCLHGSLPGVPDHAEVNRDVANELARNHTRLLLTPVGSPLKKFESTKSLVQGVLNSINQHRIVYGAGIIHRDISEGNILLREVSAPRPEHNGFLLDWDYAQFTAEGLKQFEEWFPGSHMKDDVEKNLKDMTGTFPFMAIEIIRHLADQETRLLLRAIELDKKASAEKESQNHHLATSPLDTDSIRNGFIHCAHHDLESFYWLLVRMVIRHTGLVMDPLACNKLFGHKGEEMKDSYIRKDPNFKQDANAPLFDLLQSFGDAVCEQYPRNKRAADGSSESTEDDDDLEFPLVEVAPSAPPVAPVFLSHSKVLSLIHKYLKREGWPTNDRGQEYILPSIATLQHKVLEAGTQERMQSLTSGSGSKRRAVEFDVDEEPGEEPQTKKKRSEAQPMVNVGQQRRSGAAAGGSKGAQKKK</sequence>
<evidence type="ECO:0000256" key="1">
    <source>
        <dbReference type="SAM" id="MobiDB-lite"/>
    </source>
</evidence>
<accession>A0AAD7C7Q6</accession>
<feature type="domain" description="Fungal-type protein kinase" evidence="2">
    <location>
        <begin position="143"/>
        <end position="600"/>
    </location>
</feature>
<feature type="compositionally biased region" description="Polar residues" evidence="1">
    <location>
        <begin position="745"/>
        <end position="754"/>
    </location>
</feature>
<dbReference type="EMBL" id="JARKIF010000004">
    <property type="protein sequence ID" value="KAJ7641423.1"/>
    <property type="molecule type" value="Genomic_DNA"/>
</dbReference>
<evidence type="ECO:0000313" key="3">
    <source>
        <dbReference type="EMBL" id="KAJ7641423.1"/>
    </source>
</evidence>
<dbReference type="AlphaFoldDB" id="A0AAD7C7Q6"/>
<dbReference type="PROSITE" id="PS00109">
    <property type="entry name" value="PROTEIN_KINASE_TYR"/>
    <property type="match status" value="1"/>
</dbReference>
<keyword evidence="4" id="KW-1185">Reference proteome</keyword>
<dbReference type="InterPro" id="IPR040976">
    <property type="entry name" value="Pkinase_fungal"/>
</dbReference>
<organism evidence="3 4">
    <name type="scientific">Roridomyces roridus</name>
    <dbReference type="NCBI Taxonomy" id="1738132"/>
    <lineage>
        <taxon>Eukaryota</taxon>
        <taxon>Fungi</taxon>
        <taxon>Dikarya</taxon>
        <taxon>Basidiomycota</taxon>
        <taxon>Agaricomycotina</taxon>
        <taxon>Agaricomycetes</taxon>
        <taxon>Agaricomycetidae</taxon>
        <taxon>Agaricales</taxon>
        <taxon>Marasmiineae</taxon>
        <taxon>Mycenaceae</taxon>
        <taxon>Roridomyces</taxon>
    </lineage>
</organism>
<proteinExistence type="predicted"/>
<feature type="region of interest" description="Disordered" evidence="1">
    <location>
        <begin position="745"/>
        <end position="807"/>
    </location>
</feature>
<dbReference type="PANTHER" id="PTHR38248">
    <property type="entry name" value="FUNK1 6"/>
    <property type="match status" value="1"/>
</dbReference>
<reference evidence="3" key="1">
    <citation type="submission" date="2023-03" db="EMBL/GenBank/DDBJ databases">
        <title>Massive genome expansion in bonnet fungi (Mycena s.s.) driven by repeated elements and novel gene families across ecological guilds.</title>
        <authorList>
            <consortium name="Lawrence Berkeley National Laboratory"/>
            <person name="Harder C.B."/>
            <person name="Miyauchi S."/>
            <person name="Viragh M."/>
            <person name="Kuo A."/>
            <person name="Thoen E."/>
            <person name="Andreopoulos B."/>
            <person name="Lu D."/>
            <person name="Skrede I."/>
            <person name="Drula E."/>
            <person name="Henrissat B."/>
            <person name="Morin E."/>
            <person name="Kohler A."/>
            <person name="Barry K."/>
            <person name="LaButti K."/>
            <person name="Morin E."/>
            <person name="Salamov A."/>
            <person name="Lipzen A."/>
            <person name="Mereny Z."/>
            <person name="Hegedus B."/>
            <person name="Baldrian P."/>
            <person name="Stursova M."/>
            <person name="Weitz H."/>
            <person name="Taylor A."/>
            <person name="Grigoriev I.V."/>
            <person name="Nagy L.G."/>
            <person name="Martin F."/>
            <person name="Kauserud H."/>
        </authorList>
    </citation>
    <scope>NUCLEOTIDE SEQUENCE</scope>
    <source>
        <strain evidence="3">9284</strain>
    </source>
</reference>
<dbReference type="SUPFAM" id="SSF56112">
    <property type="entry name" value="Protein kinase-like (PK-like)"/>
    <property type="match status" value="1"/>
</dbReference>